<feature type="non-terminal residue" evidence="1">
    <location>
        <position position="1"/>
    </location>
</feature>
<accession>A0A2A4YD29</accession>
<protein>
    <submittedName>
        <fullName evidence="1">DNA polymerase III subunit epsilon</fullName>
    </submittedName>
</protein>
<name>A0A2A4YD29_UNCAE</name>
<evidence type="ECO:0000313" key="2">
    <source>
        <dbReference type="Proteomes" id="UP000217838"/>
    </source>
</evidence>
<organism evidence="1 2">
    <name type="scientific">Aerophobetes bacterium</name>
    <dbReference type="NCBI Taxonomy" id="2030807"/>
    <lineage>
        <taxon>Bacteria</taxon>
        <taxon>Candidatus Aerophobota</taxon>
    </lineage>
</organism>
<dbReference type="Proteomes" id="UP000217838">
    <property type="component" value="Unassembled WGS sequence"/>
</dbReference>
<evidence type="ECO:0000313" key="1">
    <source>
        <dbReference type="EMBL" id="PCI92693.1"/>
    </source>
</evidence>
<gene>
    <name evidence="1" type="ORF">COB11_06760</name>
</gene>
<proteinExistence type="predicted"/>
<dbReference type="AlphaFoldDB" id="A0A2A4YD29"/>
<dbReference type="EMBL" id="NVUU01000089">
    <property type="protein sequence ID" value="PCI92693.1"/>
    <property type="molecule type" value="Genomic_DNA"/>
</dbReference>
<comment type="caution">
    <text evidence="1">The sequence shown here is derived from an EMBL/GenBank/DDBJ whole genome shotgun (WGS) entry which is preliminary data.</text>
</comment>
<sequence>LTDGAHRAMNDVVVNIEVFKNLSTSFNTTKALLDRLKKPIPMKTIPLGKY</sequence>
<reference evidence="2" key="1">
    <citation type="submission" date="2017-08" db="EMBL/GenBank/DDBJ databases">
        <title>A dynamic microbial community with high functional redundancy inhabits the cold, oxic subseafloor aquifer.</title>
        <authorList>
            <person name="Tully B.J."/>
            <person name="Wheat C.G."/>
            <person name="Glazer B.T."/>
            <person name="Huber J.A."/>
        </authorList>
    </citation>
    <scope>NUCLEOTIDE SEQUENCE [LARGE SCALE GENOMIC DNA]</scope>
</reference>